<evidence type="ECO:0000256" key="4">
    <source>
        <dbReference type="ARBA" id="ARBA00023136"/>
    </source>
</evidence>
<protein>
    <submittedName>
        <fullName evidence="6">BI1-like protein</fullName>
    </submittedName>
</protein>
<keyword evidence="4 5" id="KW-0472">Membrane</keyword>
<accession>A0A6A3B8V6</accession>
<evidence type="ECO:0000256" key="2">
    <source>
        <dbReference type="ARBA" id="ARBA00022692"/>
    </source>
</evidence>
<feature type="transmembrane region" description="Helical" evidence="5">
    <location>
        <begin position="164"/>
        <end position="186"/>
    </location>
</feature>
<comment type="caution">
    <text evidence="6">The sequence shown here is derived from an EMBL/GenBank/DDBJ whole genome shotgun (WGS) entry which is preliminary data.</text>
</comment>
<dbReference type="Proteomes" id="UP000436088">
    <property type="component" value="Unassembled WGS sequence"/>
</dbReference>
<evidence type="ECO:0000256" key="3">
    <source>
        <dbReference type="ARBA" id="ARBA00022989"/>
    </source>
</evidence>
<dbReference type="PANTHER" id="PTHR23291">
    <property type="entry name" value="BAX INHIBITOR-RELATED"/>
    <property type="match status" value="1"/>
</dbReference>
<dbReference type="EMBL" id="VEPZ02000906">
    <property type="protein sequence ID" value="KAE8711825.1"/>
    <property type="molecule type" value="Genomic_DNA"/>
</dbReference>
<keyword evidence="2 5" id="KW-0812">Transmembrane</keyword>
<sequence length="191" mass="20789">MEEPPYHVLHKLPPRNRRSSQTCSGNLKPNLKWIIVCESLKASPRRLSSSPTAESPPHVLAAALIIRGFLLNASSSVSNLTVGVSCANTDGRIALEALILTAGVVASLTGYLNPHTVCIIVMRMFFPLGSTLTAVYGGISAFIFCGYIVFNTDNLIKRFTYDDYILASATLYLDILNLFISILLVLRSGEN</sequence>
<dbReference type="PANTHER" id="PTHR23291:SF50">
    <property type="entry name" value="PROTEIN LIFEGUARD 4"/>
    <property type="match status" value="1"/>
</dbReference>
<evidence type="ECO:0000256" key="1">
    <source>
        <dbReference type="ARBA" id="ARBA00004141"/>
    </source>
</evidence>
<dbReference type="GO" id="GO:0016020">
    <property type="term" value="C:membrane"/>
    <property type="evidence" value="ECO:0007669"/>
    <property type="project" value="UniProtKB-SubCell"/>
</dbReference>
<keyword evidence="7" id="KW-1185">Reference proteome</keyword>
<dbReference type="AlphaFoldDB" id="A0A6A3B8V6"/>
<dbReference type="InterPro" id="IPR006214">
    <property type="entry name" value="Bax_inhibitor_1-related"/>
</dbReference>
<feature type="transmembrane region" description="Helical" evidence="5">
    <location>
        <begin position="124"/>
        <end position="149"/>
    </location>
</feature>
<reference evidence="6" key="1">
    <citation type="submission" date="2019-09" db="EMBL/GenBank/DDBJ databases">
        <title>Draft genome information of white flower Hibiscus syriacus.</title>
        <authorList>
            <person name="Kim Y.-M."/>
        </authorList>
    </citation>
    <scope>NUCLEOTIDE SEQUENCE [LARGE SCALE GENOMIC DNA]</scope>
    <source>
        <strain evidence="6">YM2019G1</strain>
    </source>
</reference>
<gene>
    <name evidence="6" type="ORF">F3Y22_tig00110271pilonHSYRG00014</name>
</gene>
<organism evidence="6 7">
    <name type="scientific">Hibiscus syriacus</name>
    <name type="common">Rose of Sharon</name>
    <dbReference type="NCBI Taxonomy" id="106335"/>
    <lineage>
        <taxon>Eukaryota</taxon>
        <taxon>Viridiplantae</taxon>
        <taxon>Streptophyta</taxon>
        <taxon>Embryophyta</taxon>
        <taxon>Tracheophyta</taxon>
        <taxon>Spermatophyta</taxon>
        <taxon>Magnoliopsida</taxon>
        <taxon>eudicotyledons</taxon>
        <taxon>Gunneridae</taxon>
        <taxon>Pentapetalae</taxon>
        <taxon>rosids</taxon>
        <taxon>malvids</taxon>
        <taxon>Malvales</taxon>
        <taxon>Malvaceae</taxon>
        <taxon>Malvoideae</taxon>
        <taxon>Hibiscus</taxon>
    </lineage>
</organism>
<comment type="subcellular location">
    <subcellularLocation>
        <location evidence="1">Membrane</location>
        <topology evidence="1">Multi-pass membrane protein</topology>
    </subcellularLocation>
</comment>
<dbReference type="Pfam" id="PF01027">
    <property type="entry name" value="Bax1-I"/>
    <property type="match status" value="1"/>
</dbReference>
<name>A0A6A3B8V6_HIBSY</name>
<keyword evidence="3 5" id="KW-1133">Transmembrane helix</keyword>
<proteinExistence type="inferred from homology"/>
<evidence type="ECO:0000256" key="5">
    <source>
        <dbReference type="RuleBase" id="RU004379"/>
    </source>
</evidence>
<evidence type="ECO:0000313" key="6">
    <source>
        <dbReference type="EMBL" id="KAE8711825.1"/>
    </source>
</evidence>
<comment type="similarity">
    <text evidence="5">Belongs to the BI1 family.</text>
</comment>
<evidence type="ECO:0000313" key="7">
    <source>
        <dbReference type="Proteomes" id="UP000436088"/>
    </source>
</evidence>
<comment type="caution">
    <text evidence="5">Lacks conserved residue(s) required for the propagation of feature annotation.</text>
</comment>